<dbReference type="RefSeq" id="WP_099392749.1">
    <property type="nucleotide sequence ID" value="NZ_PDYF01000083.1"/>
</dbReference>
<feature type="domain" description="Knr4/Smi1-like" evidence="1">
    <location>
        <begin position="19"/>
        <end position="126"/>
    </location>
</feature>
<organism evidence="2 3">
    <name type="scientific">Pseudobutyrivibrio ruminis</name>
    <dbReference type="NCBI Taxonomy" id="46206"/>
    <lineage>
        <taxon>Bacteria</taxon>
        <taxon>Bacillati</taxon>
        <taxon>Bacillota</taxon>
        <taxon>Clostridia</taxon>
        <taxon>Lachnospirales</taxon>
        <taxon>Lachnospiraceae</taxon>
        <taxon>Pseudobutyrivibrio</taxon>
    </lineage>
</organism>
<dbReference type="Gene3D" id="3.40.1580.10">
    <property type="entry name" value="SMI1/KNR4-like"/>
    <property type="match status" value="1"/>
</dbReference>
<dbReference type="SMART" id="SM00860">
    <property type="entry name" value="SMI1_KNR4"/>
    <property type="match status" value="1"/>
</dbReference>
<reference evidence="2 3" key="1">
    <citation type="submission" date="2017-10" db="EMBL/GenBank/DDBJ databases">
        <title>Resolving the taxonomy of Roseburia spp., Eubacterium rectale and Agathobacter spp. through phylogenomic analysis.</title>
        <authorList>
            <person name="Sheridan P.O."/>
            <person name="Walker A.W."/>
            <person name="Duncan S.H."/>
            <person name="Scott K.P."/>
            <person name="Toole P.W.O."/>
            <person name="Luis P."/>
            <person name="Flint H.J."/>
        </authorList>
    </citation>
    <scope>NUCLEOTIDE SEQUENCE [LARGE SCALE GENOMIC DNA]</scope>
    <source>
        <strain evidence="2 3">JK626</strain>
    </source>
</reference>
<dbReference type="AlphaFoldDB" id="A0A2G3DRE8"/>
<dbReference type="Pfam" id="PF09346">
    <property type="entry name" value="SMI1_KNR4"/>
    <property type="match status" value="1"/>
</dbReference>
<proteinExistence type="predicted"/>
<gene>
    <name evidence="2" type="ORF">CSX01_13420</name>
</gene>
<accession>A0A2G3DRE8</accession>
<name>A0A2G3DRE8_9FIRM</name>
<sequence length="133" mass="14917">MKEILDKLKKQGEMLFKAGATEEEILLWENNNIALPKQYTEWLRLSDGGDLFLPAGLQLYGVSHKPIIDIDDDDRPDDSFVVIGALASGDPIVCRKDSETICIYNHEAGVIEVDEVYDDFKSFLNDLKGILGE</sequence>
<dbReference type="Proteomes" id="UP000225889">
    <property type="component" value="Unassembled WGS sequence"/>
</dbReference>
<dbReference type="EMBL" id="PDYF01000083">
    <property type="protein sequence ID" value="PHU33531.1"/>
    <property type="molecule type" value="Genomic_DNA"/>
</dbReference>
<evidence type="ECO:0000313" key="2">
    <source>
        <dbReference type="EMBL" id="PHU33531.1"/>
    </source>
</evidence>
<reference evidence="2 3" key="2">
    <citation type="submission" date="2017-10" db="EMBL/GenBank/DDBJ databases">
        <authorList>
            <person name="Banno H."/>
            <person name="Chua N.-H."/>
        </authorList>
    </citation>
    <scope>NUCLEOTIDE SEQUENCE [LARGE SCALE GENOMIC DNA]</scope>
    <source>
        <strain evidence="2 3">JK626</strain>
    </source>
</reference>
<dbReference type="InterPro" id="IPR037883">
    <property type="entry name" value="Knr4/Smi1-like_sf"/>
</dbReference>
<dbReference type="SUPFAM" id="SSF160631">
    <property type="entry name" value="SMI1/KNR4-like"/>
    <property type="match status" value="1"/>
</dbReference>
<dbReference type="InterPro" id="IPR018958">
    <property type="entry name" value="Knr4/Smi1-like_dom"/>
</dbReference>
<evidence type="ECO:0000259" key="1">
    <source>
        <dbReference type="SMART" id="SM00860"/>
    </source>
</evidence>
<comment type="caution">
    <text evidence="2">The sequence shown here is derived from an EMBL/GenBank/DDBJ whole genome shotgun (WGS) entry which is preliminary data.</text>
</comment>
<protein>
    <submittedName>
        <fullName evidence="2">SMI1/KNR4 family protein</fullName>
    </submittedName>
</protein>
<evidence type="ECO:0000313" key="3">
    <source>
        <dbReference type="Proteomes" id="UP000225889"/>
    </source>
</evidence>